<dbReference type="EMBL" id="FOUE01000006">
    <property type="protein sequence ID" value="SFM71476.1"/>
    <property type="molecule type" value="Genomic_DNA"/>
</dbReference>
<proteinExistence type="predicted"/>
<accession>A0A1I4T463</accession>
<feature type="transmembrane region" description="Helical" evidence="1">
    <location>
        <begin position="49"/>
        <end position="68"/>
    </location>
</feature>
<dbReference type="Proteomes" id="UP000198519">
    <property type="component" value="Unassembled WGS sequence"/>
</dbReference>
<evidence type="ECO:0000256" key="1">
    <source>
        <dbReference type="SAM" id="Phobius"/>
    </source>
</evidence>
<dbReference type="RefSeq" id="WP_092026227.1">
    <property type="nucleotide sequence ID" value="NZ_FOUE01000006.1"/>
</dbReference>
<keyword evidence="1" id="KW-0472">Membrane</keyword>
<feature type="transmembrane region" description="Helical" evidence="1">
    <location>
        <begin position="113"/>
        <end position="130"/>
    </location>
</feature>
<keyword evidence="3" id="KW-1185">Reference proteome</keyword>
<name>A0A1I4T463_9GAMM</name>
<dbReference type="AlphaFoldDB" id="A0A1I4T463"/>
<organism evidence="2 3">
    <name type="scientific">Marinobacter zhejiangensis</name>
    <dbReference type="NCBI Taxonomy" id="488535"/>
    <lineage>
        <taxon>Bacteria</taxon>
        <taxon>Pseudomonadati</taxon>
        <taxon>Pseudomonadota</taxon>
        <taxon>Gammaproteobacteria</taxon>
        <taxon>Pseudomonadales</taxon>
        <taxon>Marinobacteraceae</taxon>
        <taxon>Marinobacter</taxon>
    </lineage>
</organism>
<reference evidence="3" key="1">
    <citation type="submission" date="2016-10" db="EMBL/GenBank/DDBJ databases">
        <authorList>
            <person name="Varghese N."/>
            <person name="Submissions S."/>
        </authorList>
    </citation>
    <scope>NUCLEOTIDE SEQUENCE [LARGE SCALE GENOMIC DNA]</scope>
    <source>
        <strain evidence="3">CGMCC 1.7061</strain>
    </source>
</reference>
<sequence length="131" mass="14745">MMGLYSDYAVGFLWVLGLLTTTVFAIPLFCVPLQWARRMKWQVPQETDLAVYFGRCLGACVLVAEFFIFRSAITGSGLTFTFQLLAAIFSLMMVVHIYGALRQIQPITETLEIGFWALLLLAVYLFYPGGL</sequence>
<protein>
    <recommendedName>
        <fullName evidence="4">DUF4345 domain-containing protein</fullName>
    </recommendedName>
</protein>
<dbReference type="STRING" id="488535.SAMN04487963_3487"/>
<evidence type="ECO:0008006" key="4">
    <source>
        <dbReference type="Google" id="ProtNLM"/>
    </source>
</evidence>
<evidence type="ECO:0000313" key="3">
    <source>
        <dbReference type="Proteomes" id="UP000198519"/>
    </source>
</evidence>
<dbReference type="OrthoDB" id="5382495at2"/>
<keyword evidence="1" id="KW-1133">Transmembrane helix</keyword>
<evidence type="ECO:0000313" key="2">
    <source>
        <dbReference type="EMBL" id="SFM71476.1"/>
    </source>
</evidence>
<gene>
    <name evidence="2" type="ORF">SAMN04487963_3487</name>
</gene>
<keyword evidence="1" id="KW-0812">Transmembrane</keyword>
<feature type="transmembrane region" description="Helical" evidence="1">
    <location>
        <begin position="80"/>
        <end position="101"/>
    </location>
</feature>